<dbReference type="InterPro" id="IPR036188">
    <property type="entry name" value="FAD/NAD-bd_sf"/>
</dbReference>
<protein>
    <recommendedName>
        <fullName evidence="5">Ferredoxin--NADP reductase</fullName>
        <shortName evidence="5">FNR</shortName>
        <shortName evidence="5">Fd-NADP(+) reductase</shortName>
        <ecNumber evidence="5">1.18.1.2</ecNumber>
    </recommendedName>
</protein>
<dbReference type="GO" id="GO:0050661">
    <property type="term" value="F:NADP binding"/>
    <property type="evidence" value="ECO:0007669"/>
    <property type="project" value="UniProtKB-UniRule"/>
</dbReference>
<dbReference type="HAMAP" id="MF_01685">
    <property type="entry name" value="FENR2"/>
    <property type="match status" value="1"/>
</dbReference>
<evidence type="ECO:0000313" key="7">
    <source>
        <dbReference type="EMBL" id="AGK57684.1"/>
    </source>
</evidence>
<proteinExistence type="inferred from homology"/>
<keyword evidence="4 5" id="KW-0560">Oxidoreductase</keyword>
<dbReference type="KEGG" id="hdt:HYPDE_30048"/>
<dbReference type="InterPro" id="IPR023753">
    <property type="entry name" value="FAD/NAD-binding_dom"/>
</dbReference>
<dbReference type="PANTHER" id="PTHR48105">
    <property type="entry name" value="THIOREDOXIN REDUCTASE 1-RELATED-RELATED"/>
    <property type="match status" value="1"/>
</dbReference>
<keyword evidence="2 5" id="KW-0274">FAD</keyword>
<name>N0B2E8_9HYPH</name>
<dbReference type="PRINTS" id="PR00469">
    <property type="entry name" value="PNDRDTASEII"/>
</dbReference>
<keyword evidence="1 5" id="KW-0285">Flavoprotein</keyword>
<dbReference type="GO" id="GO:0004324">
    <property type="term" value="F:ferredoxin-NADP+ reductase activity"/>
    <property type="evidence" value="ECO:0007669"/>
    <property type="project" value="UniProtKB-UniRule"/>
</dbReference>
<evidence type="ECO:0000259" key="6">
    <source>
        <dbReference type="Pfam" id="PF07992"/>
    </source>
</evidence>
<organism evidence="7 8">
    <name type="scientific">Hyphomicrobium denitrificans 1NES1</name>
    <dbReference type="NCBI Taxonomy" id="670307"/>
    <lineage>
        <taxon>Bacteria</taxon>
        <taxon>Pseudomonadati</taxon>
        <taxon>Pseudomonadota</taxon>
        <taxon>Alphaproteobacteria</taxon>
        <taxon>Hyphomicrobiales</taxon>
        <taxon>Hyphomicrobiaceae</taxon>
        <taxon>Hyphomicrobium</taxon>
    </lineage>
</organism>
<keyword evidence="8" id="KW-1185">Reference proteome</keyword>
<evidence type="ECO:0000256" key="3">
    <source>
        <dbReference type="ARBA" id="ARBA00022857"/>
    </source>
</evidence>
<accession>N0B2E8</accession>
<evidence type="ECO:0000256" key="5">
    <source>
        <dbReference type="HAMAP-Rule" id="MF_01685"/>
    </source>
</evidence>
<feature type="binding site" evidence="5">
    <location>
        <position position="33"/>
    </location>
    <ligand>
        <name>FAD</name>
        <dbReference type="ChEBI" id="CHEBI:57692"/>
    </ligand>
</feature>
<comment type="subunit">
    <text evidence="5">Homodimer.</text>
</comment>
<dbReference type="EC" id="1.18.1.2" evidence="5"/>
<feature type="binding site" evidence="5">
    <location>
        <position position="65"/>
    </location>
    <ligand>
        <name>FAD</name>
        <dbReference type="ChEBI" id="CHEBI:57692"/>
    </ligand>
</feature>
<keyword evidence="3 5" id="KW-0521">NADP</keyword>
<comment type="cofactor">
    <cofactor evidence="5">
        <name>FAD</name>
        <dbReference type="ChEBI" id="CHEBI:57692"/>
    </cofactor>
    <text evidence="5">Binds 1 FAD per subunit.</text>
</comment>
<dbReference type="eggNOG" id="COG0492">
    <property type="taxonomic scope" value="Bacteria"/>
</dbReference>
<gene>
    <name evidence="7" type="ORF">HYPDE_30048</name>
</gene>
<dbReference type="SUPFAM" id="SSF51905">
    <property type="entry name" value="FAD/NAD(P)-binding domain"/>
    <property type="match status" value="1"/>
</dbReference>
<dbReference type="Gene3D" id="3.50.50.60">
    <property type="entry name" value="FAD/NAD(P)-binding domain"/>
    <property type="match status" value="2"/>
</dbReference>
<dbReference type="PRINTS" id="PR00368">
    <property type="entry name" value="FADPNR"/>
</dbReference>
<dbReference type="Proteomes" id="UP000005952">
    <property type="component" value="Chromosome"/>
</dbReference>
<feature type="binding site" evidence="5">
    <location>
        <position position="304"/>
    </location>
    <ligand>
        <name>FAD</name>
        <dbReference type="ChEBI" id="CHEBI:57692"/>
    </ligand>
</feature>
<evidence type="ECO:0000256" key="4">
    <source>
        <dbReference type="ARBA" id="ARBA00023002"/>
    </source>
</evidence>
<evidence type="ECO:0000256" key="2">
    <source>
        <dbReference type="ARBA" id="ARBA00022827"/>
    </source>
</evidence>
<evidence type="ECO:0000313" key="8">
    <source>
        <dbReference type="Proteomes" id="UP000005952"/>
    </source>
</evidence>
<dbReference type="InterPro" id="IPR022890">
    <property type="entry name" value="Fd--NADP_Rdtase_type_2"/>
</dbReference>
<dbReference type="EMBL" id="CP005587">
    <property type="protein sequence ID" value="AGK57684.1"/>
    <property type="molecule type" value="Genomic_DNA"/>
</dbReference>
<comment type="similarity">
    <text evidence="5">Belongs to the ferredoxin--NADP reductase type 2 family.</text>
</comment>
<dbReference type="HOGENOM" id="CLU_031864_5_5_5"/>
<reference evidence="7 8" key="1">
    <citation type="journal article" date="2013" name="Genome Announc.">
        <title>Genome sequences for three denitrifying bacterial strains isolated from a uranium- and nitrate-contaminated subsurface environment.</title>
        <authorList>
            <person name="Venkatramanan R."/>
            <person name="Prakash O."/>
            <person name="Woyke T."/>
            <person name="Chain P."/>
            <person name="Goodwin L.A."/>
            <person name="Watson D."/>
            <person name="Brooks S."/>
            <person name="Kostka J.E."/>
            <person name="Green S.J."/>
        </authorList>
    </citation>
    <scope>NUCLEOTIDE SEQUENCE [LARGE SCALE GENOMIC DNA]</scope>
    <source>
        <strain evidence="7 8">1NES1</strain>
    </source>
</reference>
<evidence type="ECO:0000256" key="1">
    <source>
        <dbReference type="ARBA" id="ARBA00022630"/>
    </source>
</evidence>
<feature type="domain" description="FAD/NAD(P)-binding" evidence="6">
    <location>
        <begin position="24"/>
        <end position="309"/>
    </location>
</feature>
<feature type="binding site" evidence="5">
    <location>
        <position position="60"/>
    </location>
    <ligand>
        <name>FAD</name>
        <dbReference type="ChEBI" id="CHEBI:57692"/>
    </ligand>
</feature>
<dbReference type="AlphaFoldDB" id="N0B2E8"/>
<feature type="binding site" evidence="5">
    <location>
        <position position="105"/>
    </location>
    <ligand>
        <name>FAD</name>
        <dbReference type="ChEBI" id="CHEBI:57692"/>
    </ligand>
</feature>
<dbReference type="InterPro" id="IPR050097">
    <property type="entry name" value="Ferredoxin-NADP_redctase_2"/>
</dbReference>
<feature type="binding site" evidence="5">
    <location>
        <position position="52"/>
    </location>
    <ligand>
        <name>FAD</name>
        <dbReference type="ChEBI" id="CHEBI:57692"/>
    </ligand>
</feature>
<dbReference type="STRING" id="670307.HYPDE_30048"/>
<dbReference type="Pfam" id="PF07992">
    <property type="entry name" value="Pyr_redox_2"/>
    <property type="match status" value="1"/>
</dbReference>
<dbReference type="GO" id="GO:0050660">
    <property type="term" value="F:flavin adenine dinucleotide binding"/>
    <property type="evidence" value="ECO:0007669"/>
    <property type="project" value="UniProtKB-UniRule"/>
</dbReference>
<feature type="binding site" evidence="5">
    <location>
        <position position="140"/>
    </location>
    <ligand>
        <name>FAD</name>
        <dbReference type="ChEBI" id="CHEBI:57692"/>
    </ligand>
</feature>
<comment type="catalytic activity">
    <reaction evidence="5">
        <text>2 reduced [2Fe-2S]-[ferredoxin] + NADP(+) + H(+) = 2 oxidized [2Fe-2S]-[ferredoxin] + NADPH</text>
        <dbReference type="Rhea" id="RHEA:20125"/>
        <dbReference type="Rhea" id="RHEA-COMP:10000"/>
        <dbReference type="Rhea" id="RHEA-COMP:10001"/>
        <dbReference type="ChEBI" id="CHEBI:15378"/>
        <dbReference type="ChEBI" id="CHEBI:33737"/>
        <dbReference type="ChEBI" id="CHEBI:33738"/>
        <dbReference type="ChEBI" id="CHEBI:57783"/>
        <dbReference type="ChEBI" id="CHEBI:58349"/>
        <dbReference type="EC" id="1.18.1.2"/>
    </reaction>
</comment>
<feature type="binding site" evidence="5">
    <location>
        <position position="345"/>
    </location>
    <ligand>
        <name>FAD</name>
        <dbReference type="ChEBI" id="CHEBI:57692"/>
    </ligand>
</feature>
<sequence length="357" mass="38865">MGFGMTLTAPAPEATKTSEIIETDAVVIGAGPCGLFAVFELGLLDIKAHVVDILDRPGGQCAELYPEKPIYDVPALPIVTGQELTQRLMEQIKPFSPKFHFSEQINTLSREADGRFRLTTDAGTEFLTKVVIIAAGGGSFTPKRPPLAGIEDYEGKSVFYSVRKIEQMRGKDVVIVGGGDSALDWTLNLAPVARSLTLVHRRDEFRAAPHSVEKMRKLVEEASIRLLIGQVAALEGANGELSAVQVKTANGVESVPCTAMLPFFGLTMKLGPVADWGLNLHENLIHVDTERFETSEKGIFAIGDINWYPGKLKLILSGFHEAALMAQAAHRVVYPDKKLMFQYTTSSSSLQKKLGVK</sequence>